<dbReference type="RefSeq" id="WP_007042007.1">
    <property type="nucleotide sequence ID" value="NZ_AFWT01000026.1"/>
</dbReference>
<feature type="domain" description="KAP NTPase" evidence="2">
    <location>
        <begin position="35"/>
        <end position="381"/>
    </location>
</feature>
<name>G2E4T1_9GAMM</name>
<comment type="caution">
    <text evidence="3">The sequence shown here is derived from an EMBL/GenBank/DDBJ whole genome shotgun (WGS) entry which is preliminary data.</text>
</comment>
<gene>
    <name evidence="3" type="ORF">ThidrDRAFT_3294</name>
</gene>
<dbReference type="eggNOG" id="COG4928">
    <property type="taxonomic scope" value="Bacteria"/>
</dbReference>
<protein>
    <submittedName>
        <fullName evidence="3">KAP P-loop domain protein</fullName>
    </submittedName>
</protein>
<dbReference type="InterPro" id="IPR052754">
    <property type="entry name" value="NTPase_KAP_P-loop"/>
</dbReference>
<evidence type="ECO:0000313" key="3">
    <source>
        <dbReference type="EMBL" id="EGV29557.1"/>
    </source>
</evidence>
<dbReference type="Proteomes" id="UP000004200">
    <property type="component" value="Unassembled WGS sequence"/>
</dbReference>
<dbReference type="PANTHER" id="PTHR22674">
    <property type="entry name" value="NTPASE, KAP FAMILY P-LOOP DOMAIN-CONTAINING 1"/>
    <property type="match status" value="1"/>
</dbReference>
<reference evidence="3 4" key="1">
    <citation type="submission" date="2011-06" db="EMBL/GenBank/DDBJ databases">
        <title>The draft genome of Thiorhodococcus drewsii AZ1.</title>
        <authorList>
            <consortium name="US DOE Joint Genome Institute (JGI-PGF)"/>
            <person name="Lucas S."/>
            <person name="Han J."/>
            <person name="Lapidus A."/>
            <person name="Cheng J.-F."/>
            <person name="Goodwin L."/>
            <person name="Pitluck S."/>
            <person name="Peters L."/>
            <person name="Land M.L."/>
            <person name="Hauser L."/>
            <person name="Vogl K."/>
            <person name="Liu Z."/>
            <person name="Imhoff J."/>
            <person name="Thiel V."/>
            <person name="Frigaard N.-U."/>
            <person name="Bryant D.A."/>
            <person name="Woyke T.J."/>
        </authorList>
    </citation>
    <scope>NUCLEOTIDE SEQUENCE [LARGE SCALE GENOMIC DNA]</scope>
    <source>
        <strain evidence="3 4">AZ1</strain>
    </source>
</reference>
<dbReference type="EMBL" id="AFWT01000026">
    <property type="protein sequence ID" value="EGV29557.1"/>
    <property type="molecule type" value="Genomic_DNA"/>
</dbReference>
<dbReference type="PATRIC" id="fig|765913.3.peg.3360"/>
<dbReference type="InterPro" id="IPR027417">
    <property type="entry name" value="P-loop_NTPase"/>
</dbReference>
<evidence type="ECO:0000313" key="4">
    <source>
        <dbReference type="Proteomes" id="UP000004200"/>
    </source>
</evidence>
<dbReference type="AlphaFoldDB" id="G2E4T1"/>
<dbReference type="SUPFAM" id="SSF52540">
    <property type="entry name" value="P-loop containing nucleoside triphosphate hydrolases"/>
    <property type="match status" value="1"/>
</dbReference>
<dbReference type="OrthoDB" id="88903at2"/>
<sequence>MTDENNPFYRNDSWTLEDAFGIGRVGDQVARMALEVEPPFTIGVTGKWGSGKTSVMRRAFVTLGGKPIEQALMFSDIPNKEENDEAWTAWRCTNEGRGSELGWPVPTKKLADQTLCIWYSPWQHQNEGNPLVPLIREIQAQATAWLKFKQVAGTINRQVGLAVAKILEHLADAAATLYLGKPTQLARGLTDAVRQGWQAGDEGLTALSDGQRFHLLFEDAVEQILKARCADSGIEEELAQKARLLIFVDDLDRCEGEAIVRLLEIIKLYLGTRRCVFVLGLDDSAVLDALRKHRGDSEEGNREYLEKLFQAMVAIPLPAQTGVCQGIQDQLKTHGIPRRSSPTAPAAEQEATEQALIELAANIELLLEPNPRKIKNFVNSLCAAWAMHDCQTWIGASDEFEFGDEAHRFTLLQYLRHYHRPVWRLLERQPEAIRSLNDVLCGAEGLEPMSAAELSGNDDQALLREIFFRAFSHVLRTKDPDAKDKHGTESLDEVVKRFNERRDRKRSDDNFRVLFAKLFEQGQTIDPRHIYLVTGDEALPEATTQASDPAPDTGPTA</sequence>
<dbReference type="Pfam" id="PF07693">
    <property type="entry name" value="KAP_NTPase"/>
    <property type="match status" value="1"/>
</dbReference>
<dbReference type="InterPro" id="IPR011646">
    <property type="entry name" value="KAP_P-loop"/>
</dbReference>
<keyword evidence="4" id="KW-1185">Reference proteome</keyword>
<dbReference type="PANTHER" id="PTHR22674:SF6">
    <property type="entry name" value="NTPASE KAP FAMILY P-LOOP DOMAIN-CONTAINING PROTEIN 1"/>
    <property type="match status" value="1"/>
</dbReference>
<evidence type="ECO:0000256" key="1">
    <source>
        <dbReference type="SAM" id="MobiDB-lite"/>
    </source>
</evidence>
<organism evidence="3 4">
    <name type="scientific">Thiorhodococcus drewsii AZ1</name>
    <dbReference type="NCBI Taxonomy" id="765913"/>
    <lineage>
        <taxon>Bacteria</taxon>
        <taxon>Pseudomonadati</taxon>
        <taxon>Pseudomonadota</taxon>
        <taxon>Gammaproteobacteria</taxon>
        <taxon>Chromatiales</taxon>
        <taxon>Chromatiaceae</taxon>
        <taxon>Thiorhodococcus</taxon>
    </lineage>
</organism>
<feature type="region of interest" description="Disordered" evidence="1">
    <location>
        <begin position="538"/>
        <end position="557"/>
    </location>
</feature>
<dbReference type="STRING" id="765913.ThidrDRAFT_3294"/>
<evidence type="ECO:0000259" key="2">
    <source>
        <dbReference type="Pfam" id="PF07693"/>
    </source>
</evidence>
<proteinExistence type="predicted"/>
<accession>G2E4T1</accession>